<keyword evidence="7" id="KW-1185">Reference proteome</keyword>
<name>A0A227KTV2_9BURK</name>
<comment type="function">
    <text evidence="1">Plays a role in synthesis, processing and/or stability of 23S rRNA.</text>
</comment>
<reference evidence="7" key="1">
    <citation type="submission" date="2017-05" db="EMBL/GenBank/DDBJ databases">
        <title>Improved OligoMM genomes.</title>
        <authorList>
            <person name="Garzetti D."/>
        </authorList>
    </citation>
    <scope>NUCLEOTIDE SEQUENCE [LARGE SCALE GENOMIC DNA]</scope>
    <source>
        <strain evidence="7">YL45</strain>
    </source>
</reference>
<gene>
    <name evidence="6" type="ORF">ADH67_03055</name>
</gene>
<dbReference type="InterPro" id="IPR039255">
    <property type="entry name" value="YceD_bac"/>
</dbReference>
<protein>
    <recommendedName>
        <fullName evidence="3">Large ribosomal RNA subunit accumulation protein YceD</fullName>
    </recommendedName>
    <alternativeName>
        <fullName evidence="5">23S rRNA accumulation protein YceD</fullName>
    </alternativeName>
</protein>
<dbReference type="RefSeq" id="WP_066591508.1">
    <property type="nucleotide sequence ID" value="NZ_CAJTBZ010000009.1"/>
</dbReference>
<evidence type="ECO:0000256" key="4">
    <source>
        <dbReference type="ARBA" id="ARBA00022517"/>
    </source>
</evidence>
<evidence type="ECO:0000256" key="2">
    <source>
        <dbReference type="ARBA" id="ARBA00010740"/>
    </source>
</evidence>
<evidence type="ECO:0000313" key="7">
    <source>
        <dbReference type="Proteomes" id="UP000214610"/>
    </source>
</evidence>
<dbReference type="GO" id="GO:0042254">
    <property type="term" value="P:ribosome biogenesis"/>
    <property type="evidence" value="ECO:0007669"/>
    <property type="project" value="UniProtKB-KW"/>
</dbReference>
<dbReference type="InterPro" id="IPR003772">
    <property type="entry name" value="YceD"/>
</dbReference>
<evidence type="ECO:0000256" key="1">
    <source>
        <dbReference type="ARBA" id="ARBA00002868"/>
    </source>
</evidence>
<dbReference type="Proteomes" id="UP000214610">
    <property type="component" value="Unassembled WGS sequence"/>
</dbReference>
<keyword evidence="4" id="KW-0690">Ribosome biogenesis</keyword>
<comment type="similarity">
    <text evidence="2">Belongs to the DUF177 domain family.</text>
</comment>
<accession>A0A227KTV2</accession>
<evidence type="ECO:0000256" key="3">
    <source>
        <dbReference type="ARBA" id="ARBA00015716"/>
    </source>
</evidence>
<evidence type="ECO:0000313" key="6">
    <source>
        <dbReference type="EMBL" id="OXE51287.1"/>
    </source>
</evidence>
<sequence length="173" mass="19708">MTELLKSTDYVDVYRMSRDKRKIEGKVKVGDMKRLAETASNHDDIFDYVITGMTGKLGWSGAIMELHGKVAVPCNRCNNPVDVPIDREVVFRFAKSEEEADTIPIEEDDDTEVVVGSEKLNVMDWIEEEIILSIPLVPSHDYACLDKEKLNKDDEPLEKENPFAKLKGMKFNK</sequence>
<dbReference type="GeneID" id="78363492"/>
<comment type="caution">
    <text evidence="6">The sequence shown here is derived from an EMBL/GenBank/DDBJ whole genome shotgun (WGS) entry which is preliminary data.</text>
</comment>
<dbReference type="PANTHER" id="PTHR38099:SF1">
    <property type="entry name" value="LARGE RIBOSOMAL RNA SUBUNIT ACCUMULATION PROTEIN YCED"/>
    <property type="match status" value="1"/>
</dbReference>
<dbReference type="Pfam" id="PF02620">
    <property type="entry name" value="YceD"/>
    <property type="match status" value="1"/>
</dbReference>
<dbReference type="EMBL" id="NHMP01000001">
    <property type="protein sequence ID" value="OXE51287.1"/>
    <property type="molecule type" value="Genomic_DNA"/>
</dbReference>
<dbReference type="PANTHER" id="PTHR38099">
    <property type="entry name" value="LARGE RIBOSOMAL RNA SUBUNIT ACCUMULATION PROTEIN YCED"/>
    <property type="match status" value="1"/>
</dbReference>
<organism evidence="6 7">
    <name type="scientific">Turicimonas muris</name>
    <dbReference type="NCBI Taxonomy" id="1796652"/>
    <lineage>
        <taxon>Bacteria</taxon>
        <taxon>Pseudomonadati</taxon>
        <taxon>Pseudomonadota</taxon>
        <taxon>Betaproteobacteria</taxon>
        <taxon>Burkholderiales</taxon>
        <taxon>Sutterellaceae</taxon>
        <taxon>Turicimonas</taxon>
    </lineage>
</organism>
<proteinExistence type="inferred from homology"/>
<dbReference type="GO" id="GO:0005829">
    <property type="term" value="C:cytosol"/>
    <property type="evidence" value="ECO:0007669"/>
    <property type="project" value="TreeGrafter"/>
</dbReference>
<dbReference type="AlphaFoldDB" id="A0A227KTV2"/>
<evidence type="ECO:0000256" key="5">
    <source>
        <dbReference type="ARBA" id="ARBA00031841"/>
    </source>
</evidence>